<evidence type="ECO:0000313" key="2">
    <source>
        <dbReference type="Proteomes" id="UP000507470"/>
    </source>
</evidence>
<keyword evidence="2" id="KW-1185">Reference proteome</keyword>
<reference evidence="1 2" key="1">
    <citation type="submission" date="2020-06" db="EMBL/GenBank/DDBJ databases">
        <authorList>
            <person name="Li R."/>
            <person name="Bekaert M."/>
        </authorList>
    </citation>
    <scope>NUCLEOTIDE SEQUENCE [LARGE SCALE GENOMIC DNA]</scope>
    <source>
        <strain evidence="2">wild</strain>
    </source>
</reference>
<protein>
    <submittedName>
        <fullName evidence="1">Uncharacterized protein</fullName>
    </submittedName>
</protein>
<dbReference type="Proteomes" id="UP000507470">
    <property type="component" value="Unassembled WGS sequence"/>
</dbReference>
<dbReference type="AlphaFoldDB" id="A0A6J8DGI9"/>
<gene>
    <name evidence="1" type="ORF">MCOR_41191</name>
</gene>
<dbReference type="EMBL" id="CACVKT020007423">
    <property type="protein sequence ID" value="CAC5407743.1"/>
    <property type="molecule type" value="Genomic_DNA"/>
</dbReference>
<sequence length="274" mass="30768">MAEVLEELTELEKQDGSEDVFDIEEALINGEENDVCKNESLEKKNIEKAKKTTEILSLTADGKQEKVNKEIVTKILKELVSRVQDDAGNEIMDNSFEASTVPAFICNISKNKCGKLSESSSDEEFSFTPIDLLNTGITNISNSKAVMHASETQTDFKEYIDTSTSPMPVSYYTEDKSVQCSVSRGVSPNFMESSCQSIPSDLIVRPLKSCNVRLDRLEISLLDTEKQDEINIQEDYVLNIEKQNANDGLEDNIWNDMKSDTYCLRSRKGQKISD</sequence>
<proteinExistence type="predicted"/>
<dbReference type="OrthoDB" id="10625457at2759"/>
<accession>A0A6J8DGI9</accession>
<organism evidence="1 2">
    <name type="scientific">Mytilus coruscus</name>
    <name type="common">Sea mussel</name>
    <dbReference type="NCBI Taxonomy" id="42192"/>
    <lineage>
        <taxon>Eukaryota</taxon>
        <taxon>Metazoa</taxon>
        <taxon>Spiralia</taxon>
        <taxon>Lophotrochozoa</taxon>
        <taxon>Mollusca</taxon>
        <taxon>Bivalvia</taxon>
        <taxon>Autobranchia</taxon>
        <taxon>Pteriomorphia</taxon>
        <taxon>Mytilida</taxon>
        <taxon>Mytiloidea</taxon>
        <taxon>Mytilidae</taxon>
        <taxon>Mytilinae</taxon>
        <taxon>Mytilus</taxon>
    </lineage>
</organism>
<evidence type="ECO:0000313" key="1">
    <source>
        <dbReference type="EMBL" id="CAC5407743.1"/>
    </source>
</evidence>
<name>A0A6J8DGI9_MYTCO</name>